<dbReference type="PANTHER" id="PTHR36307:SF1">
    <property type="entry name" value="FLAGELLA BASAL BODY P-RING FORMATION PROTEIN FLGA"/>
    <property type="match status" value="1"/>
</dbReference>
<organism evidence="3">
    <name type="scientific">Buchnera aphidicola</name>
    <name type="common">Anoecia corni</name>
    <dbReference type="NCBI Taxonomy" id="2994477"/>
    <lineage>
        <taxon>Bacteria</taxon>
        <taxon>Pseudomonadati</taxon>
        <taxon>Pseudomonadota</taxon>
        <taxon>Gammaproteobacteria</taxon>
        <taxon>Enterobacterales</taxon>
        <taxon>Erwiniaceae</taxon>
        <taxon>Buchnera</taxon>
    </lineage>
</organism>
<feature type="domain" description="Flagella basal body P-ring formation protein FlgA SAF" evidence="2">
    <location>
        <begin position="101"/>
        <end position="219"/>
    </location>
</feature>
<dbReference type="Gene3D" id="2.30.30.760">
    <property type="match status" value="1"/>
</dbReference>
<evidence type="ECO:0000256" key="1">
    <source>
        <dbReference type="RuleBase" id="RU362063"/>
    </source>
</evidence>
<gene>
    <name evidence="3" type="primary">flgA</name>
    <name evidence="3" type="ORF">BUANCORI2928_265</name>
</gene>
<evidence type="ECO:0000313" key="3">
    <source>
        <dbReference type="EMBL" id="CAL4043162.1"/>
    </source>
</evidence>
<keyword evidence="3" id="KW-0282">Flagellum</keyword>
<protein>
    <recommendedName>
        <fullName evidence="1">Flagella basal body P-ring formation protein FlgA</fullName>
    </recommendedName>
</protein>
<dbReference type="RefSeq" id="WP_367680813.1">
    <property type="nucleotide sequence ID" value="NZ_OZ060371.1"/>
</dbReference>
<keyword evidence="1" id="KW-0574">Periplasm</keyword>
<keyword evidence="3" id="KW-0969">Cilium</keyword>
<dbReference type="GO" id="GO:0042597">
    <property type="term" value="C:periplasmic space"/>
    <property type="evidence" value="ECO:0007669"/>
    <property type="project" value="UniProtKB-SubCell"/>
</dbReference>
<comment type="similarity">
    <text evidence="1">Belongs to the FlgA family.</text>
</comment>
<dbReference type="InterPro" id="IPR017585">
    <property type="entry name" value="SAF_FlgA"/>
</dbReference>
<dbReference type="PANTHER" id="PTHR36307">
    <property type="entry name" value="FLAGELLA BASAL BODY P-RING FORMATION PROTEIN FLGA"/>
    <property type="match status" value="1"/>
</dbReference>
<dbReference type="NCBIfam" id="TIGR03170">
    <property type="entry name" value="flgA_cterm"/>
    <property type="match status" value="1"/>
</dbReference>
<dbReference type="Pfam" id="PF13144">
    <property type="entry name" value="ChapFlgA"/>
    <property type="match status" value="1"/>
</dbReference>
<dbReference type="EMBL" id="OZ060371">
    <property type="protein sequence ID" value="CAL4043162.1"/>
    <property type="molecule type" value="Genomic_DNA"/>
</dbReference>
<dbReference type="InterPro" id="IPR039246">
    <property type="entry name" value="Flagellar_FlgA"/>
</dbReference>
<sequence length="222" mass="25509">MNHYKTKSFICIIIFLISLNNAFSSELSKKIINFLKRNDPIYLNHIDLKILTKKKLCDTPYNPRFILPYHYKKWGNTKILMATAEKTMQINIYIKIIGCYFLTNKKLEKYSILNNNNFISKIGNFDSLPQDAILDKYLILNKTINQSMHSHQIITSSTLKPIIVIKKNDIVKVFFKSLNIYISTIGIALNNTCIGNKVKVILYSGNIVTGQLDNDGNVKLLV</sequence>
<evidence type="ECO:0000259" key="2">
    <source>
        <dbReference type="Pfam" id="PF13144"/>
    </source>
</evidence>
<comment type="subcellular location">
    <subcellularLocation>
        <location evidence="1">Periplasm</location>
    </subcellularLocation>
</comment>
<dbReference type="GO" id="GO:0044780">
    <property type="term" value="P:bacterial-type flagellum assembly"/>
    <property type="evidence" value="ECO:0007669"/>
    <property type="project" value="InterPro"/>
</dbReference>
<name>A0AAT9IGE4_9GAMM</name>
<keyword evidence="3" id="KW-0966">Cell projection</keyword>
<keyword evidence="1" id="KW-1005">Bacterial flagellum biogenesis</keyword>
<accession>A0AAT9IGE4</accession>
<dbReference type="AlphaFoldDB" id="A0AAT9IGE4"/>
<proteinExistence type="inferred from homology"/>
<reference evidence="3" key="1">
    <citation type="submission" date="2024-06" db="EMBL/GenBank/DDBJ databases">
        <authorList>
            <person name="Manzano-Marin A."/>
            <person name="Manzano-Marin A."/>
            <person name="Alejandro Manzano Marin A."/>
        </authorList>
    </citation>
    <scope>NUCLEOTIDE SEQUENCE</scope>
    <source>
        <strain evidence="3">Ancorni-2928</strain>
    </source>
</reference>
<comment type="function">
    <text evidence="1">Involved in the assembly process of the P-ring formation. It may associate with FlgF on the rod constituting a structure essential for the P-ring assembly or may act as a modulator protein for the P-ring assembly.</text>
</comment>